<evidence type="ECO:0000313" key="2">
    <source>
        <dbReference type="EMBL" id="KAK2114261.1"/>
    </source>
</evidence>
<accession>A0ABQ9VYQ7</accession>
<comment type="caution">
    <text evidence="2">The sequence shown here is derived from an EMBL/GenBank/DDBJ whole genome shotgun (WGS) entry which is preliminary data.</text>
</comment>
<keyword evidence="3" id="KW-1185">Reference proteome</keyword>
<evidence type="ECO:0000313" key="3">
    <source>
        <dbReference type="Proteomes" id="UP001266305"/>
    </source>
</evidence>
<name>A0ABQ9VYQ7_SAGOE</name>
<keyword evidence="1" id="KW-0175">Coiled coil</keyword>
<dbReference type="Proteomes" id="UP001266305">
    <property type="component" value="Unassembled WGS sequence"/>
</dbReference>
<dbReference type="EMBL" id="JASSZA010000004">
    <property type="protein sequence ID" value="KAK2114261.1"/>
    <property type="molecule type" value="Genomic_DNA"/>
</dbReference>
<protein>
    <submittedName>
        <fullName evidence="2">Uncharacterized protein</fullName>
    </submittedName>
</protein>
<sequence length="54" mass="5981">IGRLQDLVKKSEQGLGSAEGVIASLQESQERLQSELDLTKDRLKETKDALLNVE</sequence>
<organism evidence="2 3">
    <name type="scientific">Saguinus oedipus</name>
    <name type="common">Cotton-top tamarin</name>
    <name type="synonym">Oedipomidas oedipus</name>
    <dbReference type="NCBI Taxonomy" id="9490"/>
    <lineage>
        <taxon>Eukaryota</taxon>
        <taxon>Metazoa</taxon>
        <taxon>Chordata</taxon>
        <taxon>Craniata</taxon>
        <taxon>Vertebrata</taxon>
        <taxon>Euteleostomi</taxon>
        <taxon>Mammalia</taxon>
        <taxon>Eutheria</taxon>
        <taxon>Euarchontoglires</taxon>
        <taxon>Primates</taxon>
        <taxon>Haplorrhini</taxon>
        <taxon>Platyrrhini</taxon>
        <taxon>Cebidae</taxon>
        <taxon>Callitrichinae</taxon>
        <taxon>Saguinus</taxon>
    </lineage>
</organism>
<proteinExistence type="predicted"/>
<reference evidence="2 3" key="1">
    <citation type="submission" date="2023-05" db="EMBL/GenBank/DDBJ databases">
        <title>B98-5 Cell Line De Novo Hybrid Assembly: An Optical Mapping Approach.</title>
        <authorList>
            <person name="Kananen K."/>
            <person name="Auerbach J.A."/>
            <person name="Kautto E."/>
            <person name="Blachly J.S."/>
        </authorList>
    </citation>
    <scope>NUCLEOTIDE SEQUENCE [LARGE SCALE GENOMIC DNA]</scope>
    <source>
        <strain evidence="2">B95-8</strain>
        <tissue evidence="2">Cell line</tissue>
    </source>
</reference>
<feature type="non-terminal residue" evidence="2">
    <location>
        <position position="54"/>
    </location>
</feature>
<gene>
    <name evidence="2" type="ORF">P7K49_008527</name>
</gene>
<evidence type="ECO:0000256" key="1">
    <source>
        <dbReference type="SAM" id="Coils"/>
    </source>
</evidence>
<feature type="non-terminal residue" evidence="2">
    <location>
        <position position="1"/>
    </location>
</feature>
<feature type="coiled-coil region" evidence="1">
    <location>
        <begin position="22"/>
        <end position="49"/>
    </location>
</feature>